<sequence length="167" mass="19388">LRVYREYFEKRFLEDTEAYFAHEAAEFIQANPVTEYMKKVETRLKEEKQRCDLYLNPSTQEDADLERMYTLCDRVENGLDELKAALEKHIARQGEAALDKIADVAINDPKQYVSTILDVHKRYHQLVTCAFKNEPGFVQSLDKACTAFINRNNVTKKANVSDALKMM</sequence>
<dbReference type="GO" id="GO:0006511">
    <property type="term" value="P:ubiquitin-dependent protein catabolic process"/>
    <property type="evidence" value="ECO:0007669"/>
    <property type="project" value="InterPro"/>
</dbReference>
<dbReference type="WBParaSite" id="PEQ_0000894901-mRNA-1">
    <property type="protein sequence ID" value="PEQ_0000894901-mRNA-1"/>
    <property type="gene ID" value="PEQ_0000894901"/>
</dbReference>
<evidence type="ECO:0000256" key="1">
    <source>
        <dbReference type="ARBA" id="ARBA00006019"/>
    </source>
</evidence>
<protein>
    <submittedName>
        <fullName evidence="5">Cullin N-terminal domain-containing protein</fullName>
    </submittedName>
</protein>
<reference evidence="5" key="1">
    <citation type="submission" date="2022-11" db="UniProtKB">
        <authorList>
            <consortium name="WormBaseParasite"/>
        </authorList>
    </citation>
    <scope>IDENTIFICATION</scope>
</reference>
<evidence type="ECO:0000313" key="5">
    <source>
        <dbReference type="WBParaSite" id="PEQ_0000894901-mRNA-1"/>
    </source>
</evidence>
<dbReference type="GO" id="GO:0031625">
    <property type="term" value="F:ubiquitin protein ligase binding"/>
    <property type="evidence" value="ECO:0007669"/>
    <property type="project" value="InterPro"/>
</dbReference>
<evidence type="ECO:0000259" key="3">
    <source>
        <dbReference type="Pfam" id="PF00888"/>
    </source>
</evidence>
<keyword evidence="2" id="KW-0833">Ubl conjugation pathway</keyword>
<evidence type="ECO:0000256" key="2">
    <source>
        <dbReference type="ARBA" id="ARBA00022786"/>
    </source>
</evidence>
<accession>A0A914RVR8</accession>
<dbReference type="SUPFAM" id="SSF74788">
    <property type="entry name" value="Cullin repeat-like"/>
    <property type="match status" value="1"/>
</dbReference>
<organism evidence="4 5">
    <name type="scientific">Parascaris equorum</name>
    <name type="common">Equine roundworm</name>
    <dbReference type="NCBI Taxonomy" id="6256"/>
    <lineage>
        <taxon>Eukaryota</taxon>
        <taxon>Metazoa</taxon>
        <taxon>Ecdysozoa</taxon>
        <taxon>Nematoda</taxon>
        <taxon>Chromadorea</taxon>
        <taxon>Rhabditida</taxon>
        <taxon>Spirurina</taxon>
        <taxon>Ascaridomorpha</taxon>
        <taxon>Ascaridoidea</taxon>
        <taxon>Ascarididae</taxon>
        <taxon>Parascaris</taxon>
    </lineage>
</organism>
<dbReference type="AlphaFoldDB" id="A0A914RVR8"/>
<dbReference type="Gene3D" id="1.20.1310.10">
    <property type="entry name" value="Cullin Repeats"/>
    <property type="match status" value="1"/>
</dbReference>
<dbReference type="PANTHER" id="PTHR11932">
    <property type="entry name" value="CULLIN"/>
    <property type="match status" value="1"/>
</dbReference>
<dbReference type="InterPro" id="IPR001373">
    <property type="entry name" value="Cullin_N"/>
</dbReference>
<evidence type="ECO:0000313" key="4">
    <source>
        <dbReference type="Proteomes" id="UP000887564"/>
    </source>
</evidence>
<dbReference type="InterPro" id="IPR016159">
    <property type="entry name" value="Cullin_repeat-like_dom_sf"/>
</dbReference>
<proteinExistence type="inferred from homology"/>
<dbReference type="InterPro" id="IPR045093">
    <property type="entry name" value="Cullin"/>
</dbReference>
<feature type="domain" description="Cullin N-terminal" evidence="3">
    <location>
        <begin position="3"/>
        <end position="61"/>
    </location>
</feature>
<dbReference type="Proteomes" id="UP000887564">
    <property type="component" value="Unplaced"/>
</dbReference>
<dbReference type="Pfam" id="PF00888">
    <property type="entry name" value="Cullin"/>
    <property type="match status" value="2"/>
</dbReference>
<comment type="similarity">
    <text evidence="1">Belongs to the cullin family.</text>
</comment>
<feature type="domain" description="Cullin N-terminal" evidence="3">
    <location>
        <begin position="62"/>
        <end position="157"/>
    </location>
</feature>
<name>A0A914RVR8_PAREQ</name>
<keyword evidence="4" id="KW-1185">Reference proteome</keyword>
<dbReference type="FunFam" id="1.20.1310.10:FF:000019">
    <property type="entry name" value="Cullin 1"/>
    <property type="match status" value="1"/>
</dbReference>